<comment type="caution">
    <text evidence="1">The sequence shown here is derived from an EMBL/GenBank/DDBJ whole genome shotgun (WGS) entry which is preliminary data.</text>
</comment>
<organism evidence="1 2">
    <name type="scientific">Marinibactrum halimedae</name>
    <dbReference type="NCBI Taxonomy" id="1444977"/>
    <lineage>
        <taxon>Bacteria</taxon>
        <taxon>Pseudomonadati</taxon>
        <taxon>Pseudomonadota</taxon>
        <taxon>Gammaproteobacteria</taxon>
        <taxon>Cellvibrionales</taxon>
        <taxon>Cellvibrionaceae</taxon>
        <taxon>Marinibactrum</taxon>
    </lineage>
</organism>
<dbReference type="AlphaFoldDB" id="A0AA37T9V2"/>
<proteinExistence type="predicted"/>
<accession>A0AA37T9V2</accession>
<keyword evidence="2" id="KW-1185">Reference proteome</keyword>
<dbReference type="RefSeq" id="WP_232595765.1">
    <property type="nucleotide sequence ID" value="NZ_BSPD01000040.1"/>
</dbReference>
<dbReference type="Proteomes" id="UP001156870">
    <property type="component" value="Unassembled WGS sequence"/>
</dbReference>
<evidence type="ECO:0000313" key="2">
    <source>
        <dbReference type="Proteomes" id="UP001156870"/>
    </source>
</evidence>
<reference evidence="1 2" key="1">
    <citation type="journal article" date="2014" name="Int. J. Syst. Evol. Microbiol.">
        <title>Complete genome sequence of Corynebacterium casei LMG S-19264T (=DSM 44701T), isolated from a smear-ripened cheese.</title>
        <authorList>
            <consortium name="US DOE Joint Genome Institute (JGI-PGF)"/>
            <person name="Walter F."/>
            <person name="Albersmeier A."/>
            <person name="Kalinowski J."/>
            <person name="Ruckert C."/>
        </authorList>
    </citation>
    <scope>NUCLEOTIDE SEQUENCE [LARGE SCALE GENOMIC DNA]</scope>
    <source>
        <strain evidence="1 2">NBRC 110095</strain>
    </source>
</reference>
<protein>
    <submittedName>
        <fullName evidence="1">Uncharacterized protein</fullName>
    </submittedName>
</protein>
<gene>
    <name evidence="1" type="ORF">GCM10007877_19000</name>
</gene>
<dbReference type="EMBL" id="BSPD01000040">
    <property type="protein sequence ID" value="GLS26185.1"/>
    <property type="molecule type" value="Genomic_DNA"/>
</dbReference>
<evidence type="ECO:0000313" key="1">
    <source>
        <dbReference type="EMBL" id="GLS26185.1"/>
    </source>
</evidence>
<name>A0AA37T9V2_9GAMM</name>
<sequence>MVTPPSLIKPIWDECPLATFDLSGVELVFPLPKSAYPSYATCNKPNIDIHDPMNYIGNPKKGRYIPLIEDMWNYIAESSSLIAGTAKISMQLNQIHENANVHGPITKERFFKKWALYESSHGYIKADQDNIEAAIFLGKSPEDVVLSVYPKSTDELTVVDIDNTPKCFIKAGSPTILRLAHYCFIPITPKHGIEVFLSFDGFPIEIMKTEELCQEILDSFANEIFSQIRIKYSPEMEAEMKNFYDE</sequence>